<sequence>MTPRTGRPPSDNPKKNEYRIRMSDDELEILNHCCKELKLTKADVVRLGIKKVYDELEK</sequence>
<keyword evidence="2" id="KW-1185">Reference proteome</keyword>
<dbReference type="Proteomes" id="UP001510562">
    <property type="component" value="Chromosome"/>
</dbReference>
<name>A0ACA7UNT4_CLODI</name>
<protein>
    <submittedName>
        <fullName evidence="1">Uncharacterized protein</fullName>
    </submittedName>
</protein>
<accession>A0ACA7UNT4</accession>
<reference evidence="1 2" key="1">
    <citation type="journal article" date="2015" name="Genome Announc.">
        <title>Complete Genome Sequence of the Novel Temperate Clostridium difficile Phage phiCDIF1296T.</title>
        <authorList>
            <person name="Wittmann J."/>
            <person name="Riedel T."/>
            <person name="Bunk B."/>
            <person name="Sproer C."/>
            <person name="Gronow S."/>
            <person name="Overmann J."/>
        </authorList>
    </citation>
    <scope>NUCLEOTIDE SEQUENCE [LARGE SCALE GENOMIC DNA]</scope>
    <source>
        <strain evidence="2">ATCC 9689 / DSM 1296 / BCRC 10642 / JCM 1296 / NCIMB 10666 / NCTC 11209 / 90556-M6S</strain>
    </source>
</reference>
<proteinExistence type="predicted"/>
<gene>
    <name evidence="1" type="ORF">CDIF1296T_phi021</name>
</gene>
<dbReference type="EMBL" id="CP011970">
    <property type="protein sequence ID" value="AKP44695.1"/>
    <property type="molecule type" value="Genomic_DNA"/>
</dbReference>
<evidence type="ECO:0000313" key="2">
    <source>
        <dbReference type="Proteomes" id="UP001510562"/>
    </source>
</evidence>
<organism evidence="1 2">
    <name type="scientific">Clostridioides difficile ATCC 9689 = DSM 1296</name>
    <dbReference type="NCBI Taxonomy" id="1121308"/>
    <lineage>
        <taxon>Bacteria</taxon>
        <taxon>Bacillati</taxon>
        <taxon>Bacillota</taxon>
        <taxon>Clostridia</taxon>
        <taxon>Peptostreptococcales</taxon>
        <taxon>Peptostreptococcaceae</taxon>
        <taxon>Clostridioides</taxon>
    </lineage>
</organism>
<evidence type="ECO:0000313" key="1">
    <source>
        <dbReference type="EMBL" id="AKP44695.1"/>
    </source>
</evidence>